<evidence type="ECO:0000256" key="3">
    <source>
        <dbReference type="SAM" id="SignalP"/>
    </source>
</evidence>
<dbReference type="AlphaFoldDB" id="A0A1B7TED6"/>
<proteinExistence type="predicted"/>
<dbReference type="InterPro" id="IPR000782">
    <property type="entry name" value="FAS1_domain"/>
</dbReference>
<name>A0A1B7TED6_9ASCO</name>
<feature type="chain" id="PRO_5008598723" description="FAS1 domain-containing protein" evidence="3">
    <location>
        <begin position="20"/>
        <end position="982"/>
    </location>
</feature>
<evidence type="ECO:0000256" key="1">
    <source>
        <dbReference type="SAM" id="MobiDB-lite"/>
    </source>
</evidence>
<protein>
    <recommendedName>
        <fullName evidence="4">FAS1 domain-containing protein</fullName>
    </recommendedName>
</protein>
<accession>A0A1B7TED6</accession>
<feature type="region of interest" description="Disordered" evidence="1">
    <location>
        <begin position="932"/>
        <end position="982"/>
    </location>
</feature>
<feature type="domain" description="FAS1" evidence="4">
    <location>
        <begin position="571"/>
        <end position="683"/>
    </location>
</feature>
<keyword evidence="2" id="KW-1133">Transmembrane helix</keyword>
<keyword evidence="2" id="KW-0812">Transmembrane</keyword>
<feature type="compositionally biased region" description="Polar residues" evidence="1">
    <location>
        <begin position="932"/>
        <end position="942"/>
    </location>
</feature>
<organism evidence="5 6">
    <name type="scientific">Hanseniaspora valbyensis NRRL Y-1626</name>
    <dbReference type="NCBI Taxonomy" id="766949"/>
    <lineage>
        <taxon>Eukaryota</taxon>
        <taxon>Fungi</taxon>
        <taxon>Dikarya</taxon>
        <taxon>Ascomycota</taxon>
        <taxon>Saccharomycotina</taxon>
        <taxon>Saccharomycetes</taxon>
        <taxon>Saccharomycodales</taxon>
        <taxon>Saccharomycodaceae</taxon>
        <taxon>Hanseniaspora</taxon>
    </lineage>
</organism>
<dbReference type="SUPFAM" id="SSF82153">
    <property type="entry name" value="FAS1 domain"/>
    <property type="match status" value="2"/>
</dbReference>
<comment type="caution">
    <text evidence="5">The sequence shown here is derived from an EMBL/GenBank/DDBJ whole genome shotgun (WGS) entry which is preliminary data.</text>
</comment>
<evidence type="ECO:0000259" key="4">
    <source>
        <dbReference type="Pfam" id="PF02469"/>
    </source>
</evidence>
<dbReference type="Gene3D" id="2.30.180.10">
    <property type="entry name" value="FAS1 domain"/>
    <property type="match status" value="1"/>
</dbReference>
<feature type="compositionally biased region" description="Low complexity" evidence="1">
    <location>
        <begin position="943"/>
        <end position="956"/>
    </location>
</feature>
<feature type="compositionally biased region" description="Polar residues" evidence="1">
    <location>
        <begin position="960"/>
        <end position="982"/>
    </location>
</feature>
<dbReference type="Proteomes" id="UP000092321">
    <property type="component" value="Unassembled WGS sequence"/>
</dbReference>
<evidence type="ECO:0000313" key="5">
    <source>
        <dbReference type="EMBL" id="OBA27097.1"/>
    </source>
</evidence>
<evidence type="ECO:0000256" key="2">
    <source>
        <dbReference type="SAM" id="Phobius"/>
    </source>
</evidence>
<dbReference type="EMBL" id="LXPE01000011">
    <property type="protein sequence ID" value="OBA27097.1"/>
    <property type="molecule type" value="Genomic_DNA"/>
</dbReference>
<keyword evidence="2" id="KW-0472">Membrane</keyword>
<evidence type="ECO:0000313" key="6">
    <source>
        <dbReference type="Proteomes" id="UP000092321"/>
    </source>
</evidence>
<keyword evidence="6" id="KW-1185">Reference proteome</keyword>
<feature type="signal peptide" evidence="3">
    <location>
        <begin position="1"/>
        <end position="19"/>
    </location>
</feature>
<dbReference type="Pfam" id="PF02469">
    <property type="entry name" value="Fasciclin"/>
    <property type="match status" value="1"/>
</dbReference>
<gene>
    <name evidence="5" type="ORF">HANVADRAFT_52630</name>
</gene>
<reference evidence="6" key="1">
    <citation type="journal article" date="2016" name="Proc. Natl. Acad. Sci. U.S.A.">
        <title>Comparative genomics of biotechnologically important yeasts.</title>
        <authorList>
            <person name="Riley R."/>
            <person name="Haridas S."/>
            <person name="Wolfe K.H."/>
            <person name="Lopes M.R."/>
            <person name="Hittinger C.T."/>
            <person name="Goeker M."/>
            <person name="Salamov A.A."/>
            <person name="Wisecaver J.H."/>
            <person name="Long T.M."/>
            <person name="Calvey C.H."/>
            <person name="Aerts A.L."/>
            <person name="Barry K.W."/>
            <person name="Choi C."/>
            <person name="Clum A."/>
            <person name="Coughlan A.Y."/>
            <person name="Deshpande S."/>
            <person name="Douglass A.P."/>
            <person name="Hanson S.J."/>
            <person name="Klenk H.-P."/>
            <person name="LaButti K.M."/>
            <person name="Lapidus A."/>
            <person name="Lindquist E.A."/>
            <person name="Lipzen A.M."/>
            <person name="Meier-Kolthoff J.P."/>
            <person name="Ohm R.A."/>
            <person name="Otillar R.P."/>
            <person name="Pangilinan J.L."/>
            <person name="Peng Y."/>
            <person name="Rokas A."/>
            <person name="Rosa C.A."/>
            <person name="Scheuner C."/>
            <person name="Sibirny A.A."/>
            <person name="Slot J.C."/>
            <person name="Stielow J.B."/>
            <person name="Sun H."/>
            <person name="Kurtzman C.P."/>
            <person name="Blackwell M."/>
            <person name="Grigoriev I.V."/>
            <person name="Jeffries T.W."/>
        </authorList>
    </citation>
    <scope>NUCLEOTIDE SEQUENCE [LARGE SCALE GENOMIC DNA]</scope>
    <source>
        <strain evidence="6">NRRL Y-1626</strain>
    </source>
</reference>
<sequence length="982" mass="113500">MTILQYFILAAIFTTTAVSRTFLEGDLVDSISTVEDVNNDERYTTIIDVLADHIDKFSKILNIIRKTDNINYLNELNDDEFTVILPVDDYLDDSVDIDLKTFDIEKFILFGEKLDFHENISAGINTLVIKWGDYPLIFETVNEKVLFYQQRNILNSGSQRNKDKYETYSEILNLDKPLLEEPSEQNCQIYESTSMMPFSKVTLTSFFDIYKDKYYKLNLLSQLVEFYERDYQFMKSFINNTFLVVTDTGLTKNFKNNIELNYIFQTNPELVTFDSNLDSKAKIQLIIDQKLVLSELLIKGLLGNGVKKPGPIETLAGETPFELSYGIDDNGYSIFINEFKAESLPNIIQYKDIETIDYKNGERFGLSYIFNDYELTNTNLEFNLQKYLMGLNAYGFLQEMYYRDLGYLLNDEKEKTIFICVPNHDNVLDDTFDIFEDEYGYNKKNLIYHFIERKINIEKEFADIGKWKYYDSDDEMYQTILFDSMFCKFNKLMGKHCQKLKLYKKKKDRFYINDPSSFEITNPLNPIVINNCLIYLISEPLQLPGSIMQSIGHEFIHTSQSLIFLQNLNLLNLPVNGEGYTIFVPEDIAWNSLDLNLDYMKKNINILNKMWKNFIWEGLLYTNDLQKTNYTNFNGDAIKIIDFVPNNNASSESVHIISKHQNFTLQKGNDILFEQGVIHPVSQIEYPSDIQITLKNLLETTNNGLDFMIFLKEIPELMKIVEENLAYSFIVPTSTAMLKDDQFNVNATDFESLMKLHVINSNATELMKNCDDGDEPVSTLLGGVPVYCKKIDAGGKILSQFLIMKNKQGDEKKVRILQKGCQTNNPNSCIYIVDDPMSLKWLNNNPILELHMNLSWQSFLMGLLVGGFFFLGTQVVGVGIKKYQKELARIDYDEFDDNDPNEGNQGDRRLLSARSNHTQHSLLYNENNQIVNSDYGSVSRPATSNTENENNRTNFEAGYSENSQSQPISVQQKKSQLFGTSY</sequence>
<feature type="transmembrane region" description="Helical" evidence="2">
    <location>
        <begin position="859"/>
        <end position="880"/>
    </location>
</feature>
<dbReference type="InterPro" id="IPR036378">
    <property type="entry name" value="FAS1_dom_sf"/>
</dbReference>
<dbReference type="OrthoDB" id="286301at2759"/>
<keyword evidence="3" id="KW-0732">Signal</keyword>